<dbReference type="InterPro" id="IPR051784">
    <property type="entry name" value="Nod_factor_ABC_transporter"/>
</dbReference>
<feature type="domain" description="ABC transmembrane type-2" evidence="7">
    <location>
        <begin position="23"/>
        <end position="244"/>
    </location>
</feature>
<dbReference type="PROSITE" id="PS51012">
    <property type="entry name" value="ABC_TM2"/>
    <property type="match status" value="1"/>
</dbReference>
<dbReference type="InterPro" id="IPR000412">
    <property type="entry name" value="ABC_2_transport"/>
</dbReference>
<gene>
    <name evidence="8" type="ORF">ACFOUW_00520</name>
</gene>
<evidence type="ECO:0000313" key="9">
    <source>
        <dbReference type="Proteomes" id="UP001595699"/>
    </source>
</evidence>
<evidence type="ECO:0000256" key="3">
    <source>
        <dbReference type="ARBA" id="ARBA00022989"/>
    </source>
</evidence>
<keyword evidence="3 6" id="KW-1133">Transmembrane helix</keyword>
<comment type="similarity">
    <text evidence="6">Belongs to the ABC-2 integral membrane protein family.</text>
</comment>
<keyword evidence="4 6" id="KW-0472">Membrane</keyword>
<dbReference type="InterPro" id="IPR047817">
    <property type="entry name" value="ABC2_TM_bact-type"/>
</dbReference>
<evidence type="ECO:0000313" key="8">
    <source>
        <dbReference type="EMBL" id="MFC3759308.1"/>
    </source>
</evidence>
<keyword evidence="6" id="KW-0813">Transport</keyword>
<dbReference type="PANTHER" id="PTHR43229">
    <property type="entry name" value="NODULATION PROTEIN J"/>
    <property type="match status" value="1"/>
</dbReference>
<feature type="transmembrane region" description="Helical" evidence="6">
    <location>
        <begin position="104"/>
        <end position="128"/>
    </location>
</feature>
<protein>
    <recommendedName>
        <fullName evidence="6">Transport permease protein</fullName>
    </recommendedName>
</protein>
<evidence type="ECO:0000256" key="2">
    <source>
        <dbReference type="ARBA" id="ARBA00022692"/>
    </source>
</evidence>
<evidence type="ECO:0000256" key="6">
    <source>
        <dbReference type="RuleBase" id="RU361157"/>
    </source>
</evidence>
<feature type="transmembrane region" description="Helical" evidence="6">
    <location>
        <begin position="58"/>
        <end position="78"/>
    </location>
</feature>
<dbReference type="Proteomes" id="UP001595699">
    <property type="component" value="Unassembled WGS sequence"/>
</dbReference>
<comment type="caution">
    <text evidence="8">The sequence shown here is derived from an EMBL/GenBank/DDBJ whole genome shotgun (WGS) entry which is preliminary data.</text>
</comment>
<feature type="transmembrane region" description="Helical" evidence="6">
    <location>
        <begin position="135"/>
        <end position="158"/>
    </location>
</feature>
<keyword evidence="5" id="KW-0046">Antibiotic resistance</keyword>
<comment type="subcellular location">
    <subcellularLocation>
        <location evidence="6">Cell membrane</location>
        <topology evidence="6">Multi-pass membrane protein</topology>
    </subcellularLocation>
    <subcellularLocation>
        <location evidence="1">Membrane</location>
        <topology evidence="1">Multi-pass membrane protein</topology>
    </subcellularLocation>
</comment>
<keyword evidence="9" id="KW-1185">Reference proteome</keyword>
<dbReference type="InterPro" id="IPR013525">
    <property type="entry name" value="ABC2_TM"/>
</dbReference>
<keyword evidence="2 6" id="KW-0812">Transmembrane</keyword>
<evidence type="ECO:0000256" key="5">
    <source>
        <dbReference type="ARBA" id="ARBA00023251"/>
    </source>
</evidence>
<evidence type="ECO:0000259" key="7">
    <source>
        <dbReference type="PROSITE" id="PS51012"/>
    </source>
</evidence>
<feature type="transmembrane region" description="Helical" evidence="6">
    <location>
        <begin position="25"/>
        <end position="46"/>
    </location>
</feature>
<dbReference type="RefSeq" id="WP_205122290.1">
    <property type="nucleotide sequence ID" value="NZ_JAFBCM010000001.1"/>
</dbReference>
<accession>A0ABV7Y587</accession>
<dbReference type="PIRSF" id="PIRSF006648">
    <property type="entry name" value="DrrB"/>
    <property type="match status" value="1"/>
</dbReference>
<name>A0ABV7Y587_9ACTN</name>
<comment type="caution">
    <text evidence="6">Lacks conserved residue(s) required for the propagation of feature annotation.</text>
</comment>
<dbReference type="EMBL" id="JBHRZH010000001">
    <property type="protein sequence ID" value="MFC3759308.1"/>
    <property type="molecule type" value="Genomic_DNA"/>
</dbReference>
<proteinExistence type="inferred from homology"/>
<evidence type="ECO:0000256" key="4">
    <source>
        <dbReference type="ARBA" id="ARBA00023136"/>
    </source>
</evidence>
<organism evidence="8 9">
    <name type="scientific">Tenggerimyces flavus</name>
    <dbReference type="NCBI Taxonomy" id="1708749"/>
    <lineage>
        <taxon>Bacteria</taxon>
        <taxon>Bacillati</taxon>
        <taxon>Actinomycetota</taxon>
        <taxon>Actinomycetes</taxon>
        <taxon>Propionibacteriales</taxon>
        <taxon>Nocardioidaceae</taxon>
        <taxon>Tenggerimyces</taxon>
    </lineage>
</organism>
<evidence type="ECO:0000256" key="1">
    <source>
        <dbReference type="ARBA" id="ARBA00004141"/>
    </source>
</evidence>
<dbReference type="Pfam" id="PF01061">
    <property type="entry name" value="ABC2_membrane"/>
    <property type="match status" value="1"/>
</dbReference>
<feature type="transmembrane region" description="Helical" evidence="6">
    <location>
        <begin position="218"/>
        <end position="241"/>
    </location>
</feature>
<reference evidence="9" key="1">
    <citation type="journal article" date="2019" name="Int. J. Syst. Evol. Microbiol.">
        <title>The Global Catalogue of Microorganisms (GCM) 10K type strain sequencing project: providing services to taxonomists for standard genome sequencing and annotation.</title>
        <authorList>
            <consortium name="The Broad Institute Genomics Platform"/>
            <consortium name="The Broad Institute Genome Sequencing Center for Infectious Disease"/>
            <person name="Wu L."/>
            <person name="Ma J."/>
        </authorList>
    </citation>
    <scope>NUCLEOTIDE SEQUENCE [LARGE SCALE GENOMIC DNA]</scope>
    <source>
        <strain evidence="9">CGMCC 4.7241</strain>
    </source>
</reference>
<sequence>MSPLERTLPLVVNNFTLFGRDPGPLIGRVTQPVLLVLLIQPLFVAAMGDRARGTTQVVLGYLVMFSLLGMSIVGASILTERRWNTLDRLRATPAGVHELLVGKAIPVIAFLLLQQAILITLGATVLGLRIASPGLLLFANVVWAITILCLGAAIAMTVKSMAQFSAVVDIGSTVIAGLSGALVPLSAMPDWARAIAPVWPGYWAMEALRSATDGDGKATLAASAILLAFAAVAAVVAAVRLRNGWGRNTLL</sequence>
<dbReference type="PANTHER" id="PTHR43229:SF6">
    <property type="entry name" value="ABC-TYPE MULTIDRUG TRANSPORT SYSTEM, PERMEASE COMPONENT"/>
    <property type="match status" value="1"/>
</dbReference>
<keyword evidence="6" id="KW-1003">Cell membrane</keyword>